<gene>
    <name evidence="3" type="primary">hxuA_2</name>
    <name evidence="3" type="ORF">PCO31110_04144</name>
</gene>
<protein>
    <submittedName>
        <fullName evidence="3">Heme/hemopexin-binding protein</fullName>
    </submittedName>
</protein>
<dbReference type="OrthoDB" id="218680at2"/>
<evidence type="ECO:0000313" key="3">
    <source>
        <dbReference type="EMBL" id="VVE39842.1"/>
    </source>
</evidence>
<reference evidence="3 4" key="1">
    <citation type="submission" date="2019-08" db="EMBL/GenBank/DDBJ databases">
        <authorList>
            <person name="Peeters C."/>
        </authorList>
    </citation>
    <scope>NUCLEOTIDE SEQUENCE [LARGE SCALE GENOMIC DNA]</scope>
    <source>
        <strain evidence="3 4">LMG 31110</strain>
    </source>
</reference>
<proteinExistence type="predicted"/>
<feature type="domain" description="DUF3739" evidence="2">
    <location>
        <begin position="1112"/>
        <end position="1222"/>
    </location>
</feature>
<dbReference type="RefSeq" id="WP_048628146.1">
    <property type="nucleotide sequence ID" value="NZ_CABPSJ010000006.1"/>
</dbReference>
<dbReference type="Pfam" id="PF12545">
    <property type="entry name" value="DUF3739"/>
    <property type="match status" value="1"/>
</dbReference>
<evidence type="ECO:0000313" key="4">
    <source>
        <dbReference type="Proteomes" id="UP000337189"/>
    </source>
</evidence>
<organism evidence="3 4">
    <name type="scientific">Pandoraea communis</name>
    <dbReference type="NCBI Taxonomy" id="2508297"/>
    <lineage>
        <taxon>Bacteria</taxon>
        <taxon>Pseudomonadati</taxon>
        <taxon>Pseudomonadota</taxon>
        <taxon>Betaproteobacteria</taxon>
        <taxon>Burkholderiales</taxon>
        <taxon>Burkholderiaceae</taxon>
        <taxon>Pandoraea</taxon>
    </lineage>
</organism>
<evidence type="ECO:0000259" key="2">
    <source>
        <dbReference type="Pfam" id="PF12545"/>
    </source>
</evidence>
<name>A0A5E4XUT2_9BURK</name>
<evidence type="ECO:0000256" key="1">
    <source>
        <dbReference type="SAM" id="MobiDB-lite"/>
    </source>
</evidence>
<sequence>MFYISIALNGFWTYNLPGGSTITQGTLDGYDVASTAFISAALANSALQGRLAGLTAYGNAYHLRPGVQITSSGDLLTSGDIDLAGYRYGLGANRDPNSPAYGAGEPMALVVRAGGNLSIKGSISDGFKASAGIPATVAAIDVTNSSFFAQKKTEVGADSYTYWFDQKEDVIVLNDWTIPDNAFYNWWTFNWWGNLVDSKNNYYNPGDTIRAGTIISASNSYGFAFEPSNMPNVAVVVSPAIPGAAPTAPMASMLSAGLLSASIRLVSGGDLAAADQRELQAMRALNGGGNLTLSATSYNASRNGTYFSVLRTGIGNLELLAGGSFSEATPYGVYTAGTQAAPILAADGNPYDLIGVDGTTHAWYPEHGGDLLLMAQQDVSAKVQLFDNVTRYVDSDSTANWLWRQGGGGVTPDPTAWWINFGSIAKTSSWTNDSSLVGFQGIGTLGGGNLTLIAGRNAGVANASSTALDLAVASTGRVAADGTLVQTGGGDLIMKIGGMLNPMPASQASNRASDYFGAVTNLRGNITVNAGAVGAVAQFFGSASWTSYDPRAVDPNVFSHSQKTPGPIFTPGDGTVRITARGDLVFGGAGDATMATPVDRRGGVYTVTDASGKAYGTARGALSSFTLWTPATAINLYAAGGDVAPLTGNTADGNYSTNFYPGTLIATAANGDVRFSEPGSAASFGVLELVPSPLGQFELLAAGSIYGTSQVVAMSGSNMSALATPVHPVFQSIAGANASPTAPYLLFDNDPIAFGEDTPSGFLHAQDRKPAMVYAGVDIQDLTIGRVSSQNQSVALGFHPTHAMWYAAAKPFEVIAGRDIVGTGTTPSVFLNTNANDITLIQAGRDIFYQSIDIVGPGLLQVQAGRNLYQGYYGSLTSVGDVANPSNRSGGAGITVLAGVGANGPDYTAFAKLYFDTANQLSTGIPLAGSGKVARTYDEELFAWLQQRFGYSGTSADALAYFLALPSEQQGVFVRQVYFKELLAGGREYNDPTSSRYGSYLRGREAVATLFPSTDAQGNAMSYQGDITMFSGITGSKTVNGQTVPVVTDAGIHTNFGGDIQMLNPGGKTIVGVEGVPAGAGAGLITQGTGNIDLYSKGSILLGLSRIMTTFGGSIQGWSAEGDINAGRGSKTTVVYTPPKRVYDEMSNVTISPTVPSSGAGIATLSPIPEVPAGDVDLVAPLGTIDAGEAGIRVSGNVNFAALAVVNAANVQVQGKSTGLPVMASVNVGALTNASAVASTAATAAQDAMSRERASARQAMSSIFSIRMLGTGGEAAPDNRQADPQAEKPTSYRSSSAVQVLGGAHLGDFARSQLTEAERRSLGL</sequence>
<dbReference type="EMBL" id="CABPSJ010000006">
    <property type="protein sequence ID" value="VVE39842.1"/>
    <property type="molecule type" value="Genomic_DNA"/>
</dbReference>
<dbReference type="GeneID" id="70360105"/>
<dbReference type="InterPro" id="IPR021026">
    <property type="entry name" value="Filamn_hemagglutn_DUF3739"/>
</dbReference>
<feature type="region of interest" description="Disordered" evidence="1">
    <location>
        <begin position="1273"/>
        <end position="1297"/>
    </location>
</feature>
<dbReference type="Proteomes" id="UP000337189">
    <property type="component" value="Unassembled WGS sequence"/>
</dbReference>
<accession>A0A5E4XUT2</accession>